<gene>
    <name evidence="2" type="ORF">SAMN05216215_104945</name>
</gene>
<dbReference type="EMBL" id="FNOK01000049">
    <property type="protein sequence ID" value="SDZ16156.1"/>
    <property type="molecule type" value="Genomic_DNA"/>
</dbReference>
<keyword evidence="1" id="KW-0472">Membrane</keyword>
<organism evidence="2 3">
    <name type="scientific">Saccharopolyspora shandongensis</name>
    <dbReference type="NCBI Taxonomy" id="418495"/>
    <lineage>
        <taxon>Bacteria</taxon>
        <taxon>Bacillati</taxon>
        <taxon>Actinomycetota</taxon>
        <taxon>Actinomycetes</taxon>
        <taxon>Pseudonocardiales</taxon>
        <taxon>Pseudonocardiaceae</taxon>
        <taxon>Saccharopolyspora</taxon>
    </lineage>
</organism>
<dbReference type="InterPro" id="IPR012427">
    <property type="entry name" value="DUF1622"/>
</dbReference>
<dbReference type="AlphaFoldDB" id="A0A1H3QRY3"/>
<keyword evidence="1" id="KW-1133">Transmembrane helix</keyword>
<protein>
    <submittedName>
        <fullName evidence="2">Uncharacterized membrane protein</fullName>
    </submittedName>
</protein>
<dbReference type="STRING" id="418495.SAMN05216215_104945"/>
<dbReference type="OrthoDB" id="9812897at2"/>
<dbReference type="PANTHER" id="PTHR38468:SF1">
    <property type="entry name" value="SLL0939 PROTEIN"/>
    <property type="match status" value="1"/>
</dbReference>
<evidence type="ECO:0000313" key="3">
    <source>
        <dbReference type="Proteomes" id="UP000199529"/>
    </source>
</evidence>
<dbReference type="Proteomes" id="UP000199529">
    <property type="component" value="Unassembled WGS sequence"/>
</dbReference>
<evidence type="ECO:0000256" key="1">
    <source>
        <dbReference type="SAM" id="Phobius"/>
    </source>
</evidence>
<evidence type="ECO:0000313" key="2">
    <source>
        <dbReference type="EMBL" id="SDZ16156.1"/>
    </source>
</evidence>
<reference evidence="3" key="1">
    <citation type="submission" date="2016-10" db="EMBL/GenBank/DDBJ databases">
        <authorList>
            <person name="Varghese N."/>
            <person name="Submissions S."/>
        </authorList>
    </citation>
    <scope>NUCLEOTIDE SEQUENCE [LARGE SCALE GENOMIC DNA]</scope>
    <source>
        <strain evidence="3">CGMCC 4.3530</strain>
    </source>
</reference>
<dbReference type="PANTHER" id="PTHR38468">
    <property type="entry name" value="SLL0939 PROTEIN"/>
    <property type="match status" value="1"/>
</dbReference>
<accession>A0A1H3QRY3</accession>
<keyword evidence="3" id="KW-1185">Reference proteome</keyword>
<proteinExistence type="predicted"/>
<dbReference type="Pfam" id="PF07784">
    <property type="entry name" value="DUF1622"/>
    <property type="match status" value="1"/>
</dbReference>
<name>A0A1H3QRY3_9PSEU</name>
<keyword evidence="1" id="KW-0812">Transmembrane</keyword>
<sequence>MEFQHVADLVGKGVDAVGVATIVVGALAAITVEGVRLARRQKGVYRSFRRRLGQSILLGLEFLVAGDIIRTVAVSPTFESLGVLAVIVAIRTFLSFSLELEITGRWPWQKTAEAATGTRE</sequence>
<feature type="transmembrane region" description="Helical" evidence="1">
    <location>
        <begin position="16"/>
        <end position="35"/>
    </location>
</feature>